<dbReference type="InterPro" id="IPR037152">
    <property type="entry name" value="L-asparaginase_N_sf"/>
</dbReference>
<evidence type="ECO:0000256" key="3">
    <source>
        <dbReference type="PROSITE-ProRule" id="PRU10099"/>
    </source>
</evidence>
<sequence length="42" mass="4282">MRVHVTYTGGTIGMIDSPHGLVPGADLEGWLGTLLGESASGQ</sequence>
<evidence type="ECO:0000256" key="2">
    <source>
        <dbReference type="ARBA" id="ARBA00012920"/>
    </source>
</evidence>
<dbReference type="InterPro" id="IPR020827">
    <property type="entry name" value="Asparaginase/glutaminase_AS1"/>
</dbReference>
<dbReference type="EMBL" id="AZLV01000324">
    <property type="protein sequence ID" value="ETJ06313.1"/>
    <property type="molecule type" value="Genomic_DNA"/>
</dbReference>
<accession>W1VJY4</accession>
<dbReference type="Proteomes" id="UP000018852">
    <property type="component" value="Unassembled WGS sequence"/>
</dbReference>
<comment type="similarity">
    <text evidence="1">Belongs to the asparaginase 1 family.</text>
</comment>
<evidence type="ECO:0000256" key="1">
    <source>
        <dbReference type="ARBA" id="ARBA00010518"/>
    </source>
</evidence>
<dbReference type="GO" id="GO:0004067">
    <property type="term" value="F:asparaginase activity"/>
    <property type="evidence" value="ECO:0007669"/>
    <property type="project" value="UniProtKB-EC"/>
</dbReference>
<dbReference type="PROSITE" id="PS00144">
    <property type="entry name" value="ASN_GLN_ASE_1"/>
    <property type="match status" value="1"/>
</dbReference>
<feature type="active site" evidence="3">
    <location>
        <position position="11"/>
    </location>
</feature>
<dbReference type="EC" id="3.5.1.1" evidence="2"/>
<dbReference type="GO" id="GO:0006520">
    <property type="term" value="P:amino acid metabolic process"/>
    <property type="evidence" value="ECO:0007669"/>
    <property type="project" value="InterPro"/>
</dbReference>
<proteinExistence type="inferred from homology"/>
<feature type="non-terminal residue" evidence="4">
    <location>
        <position position="42"/>
    </location>
</feature>
<comment type="caution">
    <text evidence="4">The sequence shown here is derived from an EMBL/GenBank/DDBJ whole genome shotgun (WGS) entry which is preliminary data.</text>
</comment>
<reference evidence="4 5" key="1">
    <citation type="submission" date="2013-12" db="EMBL/GenBank/DDBJ databases">
        <title>A Varibaculum cambriense genome reconstructed from a premature infant gut community with otherwise low bacterial novelty that shifts toward anaerobic metabolism during the third week of life.</title>
        <authorList>
            <person name="Brown C.T."/>
            <person name="Sharon I."/>
            <person name="Thomas B.C."/>
            <person name="Castelle C.J."/>
            <person name="Morowitz M.J."/>
            <person name="Banfield J.F."/>
        </authorList>
    </citation>
    <scope>NUCLEOTIDE SEQUENCE [LARGE SCALE GENOMIC DNA]</scope>
    <source>
        <strain evidence="5">DORA_12</strain>
    </source>
</reference>
<protein>
    <recommendedName>
        <fullName evidence="2">asparaginase</fullName>
        <ecNumber evidence="2">3.5.1.1</ecNumber>
    </recommendedName>
</protein>
<evidence type="ECO:0000313" key="5">
    <source>
        <dbReference type="Proteomes" id="UP000018852"/>
    </source>
</evidence>
<dbReference type="PIRSF" id="PIRSF001220">
    <property type="entry name" value="L-ASNase_gatD"/>
    <property type="match status" value="1"/>
</dbReference>
<dbReference type="AlphaFoldDB" id="W1VJY4"/>
<dbReference type="InterPro" id="IPR036152">
    <property type="entry name" value="Asp/glu_Ase-like_sf"/>
</dbReference>
<dbReference type="SUPFAM" id="SSF53774">
    <property type="entry name" value="Glutaminase/Asparaginase"/>
    <property type="match status" value="1"/>
</dbReference>
<evidence type="ECO:0000313" key="4">
    <source>
        <dbReference type="EMBL" id="ETJ06313.1"/>
    </source>
</evidence>
<organism evidence="4 5">
    <name type="scientific">Actinomyces urogenitalis DORA_12</name>
    <dbReference type="NCBI Taxonomy" id="1403939"/>
    <lineage>
        <taxon>Bacteria</taxon>
        <taxon>Bacillati</taxon>
        <taxon>Actinomycetota</taxon>
        <taxon>Actinomycetes</taxon>
        <taxon>Actinomycetales</taxon>
        <taxon>Actinomycetaceae</taxon>
        <taxon>Actinomyces</taxon>
    </lineage>
</organism>
<name>W1VJY4_9ACTO</name>
<dbReference type="Gene3D" id="3.40.50.1170">
    <property type="entry name" value="L-asparaginase, N-terminal domain"/>
    <property type="match status" value="1"/>
</dbReference>
<gene>
    <name evidence="4" type="ORF">Q605_AUC00324G0001</name>
</gene>
<dbReference type="InterPro" id="IPR006034">
    <property type="entry name" value="Asparaginase/glutaminase-like"/>
</dbReference>
<dbReference type="PIRSF" id="PIRSF500176">
    <property type="entry name" value="L_ASNase"/>
    <property type="match status" value="1"/>
</dbReference>